<name>A0AAE1UKS1_9EUCA</name>
<keyword evidence="3" id="KW-1185">Reference proteome</keyword>
<gene>
    <name evidence="2" type="ORF">Pmani_005221</name>
</gene>
<feature type="compositionally biased region" description="Low complexity" evidence="1">
    <location>
        <begin position="147"/>
        <end position="159"/>
    </location>
</feature>
<evidence type="ECO:0000313" key="3">
    <source>
        <dbReference type="Proteomes" id="UP001292094"/>
    </source>
</evidence>
<comment type="caution">
    <text evidence="2">The sequence shown here is derived from an EMBL/GenBank/DDBJ whole genome shotgun (WGS) entry which is preliminary data.</text>
</comment>
<sequence length="204" mass="20727">MEGLSGGGHGGLSGAELSGAGRGGAGLSGAATRTPWTHPQQETTTTTSCLGPQVAGAQLGTGTAWGGVLIPTPVPCSPWGVTEPWGHLRPSLHTTQGGRVAGGLRTGVGRWAGIDPPPCCRRPWGVVGPRGRQDTPSLPLPPPHPPVLTAETPTTTHPSPSLLLACCPKLPPREPLRLPSWVRPVAPPPLGQTCASPSSPPSQL</sequence>
<dbReference type="EMBL" id="JAWZYT010000375">
    <property type="protein sequence ID" value="KAK4324126.1"/>
    <property type="molecule type" value="Genomic_DNA"/>
</dbReference>
<feature type="region of interest" description="Disordered" evidence="1">
    <location>
        <begin position="1"/>
        <end position="52"/>
    </location>
</feature>
<dbReference type="Proteomes" id="UP001292094">
    <property type="component" value="Unassembled WGS sequence"/>
</dbReference>
<dbReference type="AlphaFoldDB" id="A0AAE1UKS1"/>
<protein>
    <submittedName>
        <fullName evidence="2">Uncharacterized protein</fullName>
    </submittedName>
</protein>
<evidence type="ECO:0000256" key="1">
    <source>
        <dbReference type="SAM" id="MobiDB-lite"/>
    </source>
</evidence>
<feature type="compositionally biased region" description="Low complexity" evidence="1">
    <location>
        <begin position="28"/>
        <end position="47"/>
    </location>
</feature>
<organism evidence="2 3">
    <name type="scientific">Petrolisthes manimaculis</name>
    <dbReference type="NCBI Taxonomy" id="1843537"/>
    <lineage>
        <taxon>Eukaryota</taxon>
        <taxon>Metazoa</taxon>
        <taxon>Ecdysozoa</taxon>
        <taxon>Arthropoda</taxon>
        <taxon>Crustacea</taxon>
        <taxon>Multicrustacea</taxon>
        <taxon>Malacostraca</taxon>
        <taxon>Eumalacostraca</taxon>
        <taxon>Eucarida</taxon>
        <taxon>Decapoda</taxon>
        <taxon>Pleocyemata</taxon>
        <taxon>Anomura</taxon>
        <taxon>Galatheoidea</taxon>
        <taxon>Porcellanidae</taxon>
        <taxon>Petrolisthes</taxon>
    </lineage>
</organism>
<reference evidence="2" key="1">
    <citation type="submission" date="2023-11" db="EMBL/GenBank/DDBJ databases">
        <title>Genome assemblies of two species of porcelain crab, Petrolisthes cinctipes and Petrolisthes manimaculis (Anomura: Porcellanidae).</title>
        <authorList>
            <person name="Angst P."/>
        </authorList>
    </citation>
    <scope>NUCLEOTIDE SEQUENCE</scope>
    <source>
        <strain evidence="2">PB745_02</strain>
        <tissue evidence="2">Gill</tissue>
    </source>
</reference>
<evidence type="ECO:0000313" key="2">
    <source>
        <dbReference type="EMBL" id="KAK4324126.1"/>
    </source>
</evidence>
<proteinExistence type="predicted"/>
<feature type="region of interest" description="Disordered" evidence="1">
    <location>
        <begin position="183"/>
        <end position="204"/>
    </location>
</feature>
<feature type="compositionally biased region" description="Gly residues" evidence="1">
    <location>
        <begin position="1"/>
        <end position="13"/>
    </location>
</feature>
<feature type="region of interest" description="Disordered" evidence="1">
    <location>
        <begin position="129"/>
        <end position="159"/>
    </location>
</feature>
<accession>A0AAE1UKS1</accession>